<sequence length="291" mass="33790">MPEMNLERRKYLRNGERWVTINEVVYCRLWFEFLVFSPSYELARKHRAGTLTDSDQARLPADFADVLAVFDDLGDIQRITFDDWWLDKGFRFFGYQGEQPRVGVIDVLFRENPAQLETLLMRGAEYINERWSKQGQQPSAIVAIPLSLTKAQMAQHLEHALAPYKEKLSYLTPQPPKYGLHGRKRDTNSLFRYMKCLLVKAQFPEIKLYQIGAVAGLSSTYSSRFEENEDIEDRHALKILTSRAISRGLMIAENAARGIFPSYNRNEHAVAPNWEEMRHIIDSRGDWLDSL</sequence>
<evidence type="ECO:0000313" key="2">
    <source>
        <dbReference type="Proteomes" id="UP000311469"/>
    </source>
</evidence>
<dbReference type="RefSeq" id="WP_140042870.1">
    <property type="nucleotide sequence ID" value="NZ_CP041016.1"/>
</dbReference>
<name>A0A5B8CKC7_SPHSA</name>
<proteinExistence type="predicted"/>
<evidence type="ECO:0000313" key="1">
    <source>
        <dbReference type="EMBL" id="QDC38706.1"/>
    </source>
</evidence>
<gene>
    <name evidence="1" type="ORF">FIL70_17115</name>
</gene>
<dbReference type="Proteomes" id="UP000311469">
    <property type="component" value="Chromosome cSF1"/>
</dbReference>
<protein>
    <submittedName>
        <fullName evidence="1">Uncharacterized protein</fullName>
    </submittedName>
</protein>
<dbReference type="EMBL" id="CP041016">
    <property type="protein sequence ID" value="QDC38706.1"/>
    <property type="molecule type" value="Genomic_DNA"/>
</dbReference>
<accession>A0A5B8CKC7</accession>
<dbReference type="AlphaFoldDB" id="A0A5B8CKC7"/>
<dbReference type="KEGG" id="sufl:FIL70_17115"/>
<reference evidence="1 2" key="1">
    <citation type="submission" date="2019-06" db="EMBL/GenBank/DDBJ databases">
        <title>Genome organization and adaptive potential of archetypical organophosphate degarding Sphingobium fuliginis ATCC 27551.</title>
        <authorList>
            <person name="Sarwar A."/>
            <person name="Parthasarathy S."/>
            <person name="Singh C."/>
            <person name="Siddavattam D."/>
        </authorList>
    </citation>
    <scope>NUCLEOTIDE SEQUENCE [LARGE SCALE GENOMIC DNA]</scope>
    <source>
        <strain evidence="1 2">ATCC 27551</strain>
    </source>
</reference>
<organism evidence="1 2">
    <name type="scientific">Sphingobium fuliginis ATCC 27551</name>
    <dbReference type="NCBI Taxonomy" id="1208342"/>
    <lineage>
        <taxon>Bacteria</taxon>
        <taxon>Pseudomonadati</taxon>
        <taxon>Pseudomonadota</taxon>
        <taxon>Alphaproteobacteria</taxon>
        <taxon>Sphingomonadales</taxon>
        <taxon>Sphingomonadaceae</taxon>
        <taxon>Sphingobium</taxon>
    </lineage>
</organism>